<proteinExistence type="predicted"/>
<evidence type="ECO:0000256" key="2">
    <source>
        <dbReference type="SAM" id="MobiDB-lite"/>
    </source>
</evidence>
<sequence length="432" mass="46731">MVTVFNPQALGDPGLGAAANVIGAGLSSTTGLIANKRNNQIELLKQILGTGGTMLGNELERRSEAEQGRAGLKVLKDMNMLPKEMQNVDLETVNIDPTTVNTIIAAQNPNRFYSQLNARANLGKTLSQGGIDVGNVVLEDAAQAYADRQSTGSGMQQPGTTTQQFTMQGGTEQPVQQSQSGTFQLGAQDQTATGGNLFRQKSEEELTSQQMENRKKQIELNRQEKRYQQQKSYEQGPAIEPNLMSYSSKQPIAYRIGDRVLPNSEEATGARMSYQEIKNELAPAQAAKRITDFETKAKRVTKLINLLSEGEKLVGSNFYQTLANQISADPNVLMVTNDPRAATIKQIVDEINGIVALQVTVDVQGTRPTDIDVTKVLTALPNMLKSKAAWKAGVKSIVGDVGAGALDDAVVLDRPGFVMRVGPLVEKLTNNK</sequence>
<feature type="region of interest" description="Disordered" evidence="2">
    <location>
        <begin position="149"/>
        <end position="181"/>
    </location>
</feature>
<gene>
    <name evidence="3" type="ORF">UFOVP455_1</name>
</gene>
<keyword evidence="1" id="KW-0175">Coiled coil</keyword>
<protein>
    <submittedName>
        <fullName evidence="3">Uncharacterized protein</fullName>
    </submittedName>
</protein>
<feature type="coiled-coil region" evidence="1">
    <location>
        <begin position="199"/>
        <end position="228"/>
    </location>
</feature>
<evidence type="ECO:0000313" key="3">
    <source>
        <dbReference type="EMBL" id="CAB4143826.1"/>
    </source>
</evidence>
<accession>A0A6J5MFI5</accession>
<reference evidence="3" key="1">
    <citation type="submission" date="2020-04" db="EMBL/GenBank/DDBJ databases">
        <authorList>
            <person name="Chiriac C."/>
            <person name="Salcher M."/>
            <person name="Ghai R."/>
            <person name="Kavagutti S V."/>
        </authorList>
    </citation>
    <scope>NUCLEOTIDE SEQUENCE</scope>
</reference>
<feature type="non-terminal residue" evidence="3">
    <location>
        <position position="432"/>
    </location>
</feature>
<dbReference type="EMBL" id="LR796427">
    <property type="protein sequence ID" value="CAB4143826.1"/>
    <property type="molecule type" value="Genomic_DNA"/>
</dbReference>
<name>A0A6J5MFI5_9CAUD</name>
<organism evidence="3">
    <name type="scientific">uncultured Caudovirales phage</name>
    <dbReference type="NCBI Taxonomy" id="2100421"/>
    <lineage>
        <taxon>Viruses</taxon>
        <taxon>Duplodnaviria</taxon>
        <taxon>Heunggongvirae</taxon>
        <taxon>Uroviricota</taxon>
        <taxon>Caudoviricetes</taxon>
        <taxon>Peduoviridae</taxon>
        <taxon>Maltschvirus</taxon>
        <taxon>Maltschvirus maltsch</taxon>
    </lineage>
</organism>
<evidence type="ECO:0000256" key="1">
    <source>
        <dbReference type="SAM" id="Coils"/>
    </source>
</evidence>
<feature type="compositionally biased region" description="Low complexity" evidence="2">
    <location>
        <begin position="149"/>
        <end position="171"/>
    </location>
</feature>